<dbReference type="AlphaFoldDB" id="A0A1I4VA85"/>
<sequence length="244" mass="26713">MAASMAFSTYIIKDVYFNDYHGRKNFALARFLSAHYDHREQGGIHFIEQKARLLNLVGINTPSKAMFLPAPFTAEQPTKPIIGIHAGASSPERCWPAEKFTRLIQMLLAQHPQVDIVLIGGTNERALNQSIIDGLDDGRENVRNLAGKTNLKQLAACIASFSCLVVGDTGPLHVAVALKTPVVTLFGSASTAGAAPIQDLHLHRMVVPDDKNEGITAIRVEEVYMNVNQSLRANARDRVSEELT</sequence>
<accession>A0A1I4VA85</accession>
<dbReference type="SUPFAM" id="SSF53756">
    <property type="entry name" value="UDP-Glycosyltransferase/glycogen phosphorylase"/>
    <property type="match status" value="1"/>
</dbReference>
<dbReference type="STRING" id="1367852.SAMN05216516_101643"/>
<keyword evidence="4" id="KW-1185">Reference proteome</keyword>
<organism evidence="3 4">
    <name type="scientific">Izhakiella capsodis</name>
    <dbReference type="NCBI Taxonomy" id="1367852"/>
    <lineage>
        <taxon>Bacteria</taxon>
        <taxon>Pseudomonadati</taxon>
        <taxon>Pseudomonadota</taxon>
        <taxon>Gammaproteobacteria</taxon>
        <taxon>Enterobacterales</taxon>
        <taxon>Erwiniaceae</taxon>
        <taxon>Izhakiella</taxon>
    </lineage>
</organism>
<dbReference type="InterPro" id="IPR051199">
    <property type="entry name" value="LPS_LOS_Heptosyltrfase"/>
</dbReference>
<gene>
    <name evidence="3" type="ORF">SAMN05216516_101643</name>
</gene>
<dbReference type="CDD" id="cd03789">
    <property type="entry name" value="GT9_LPS_heptosyltransferase"/>
    <property type="match status" value="1"/>
</dbReference>
<keyword evidence="2 3" id="KW-0808">Transferase</keyword>
<dbReference type="PANTHER" id="PTHR30160">
    <property type="entry name" value="TETRAACYLDISACCHARIDE 4'-KINASE-RELATED"/>
    <property type="match status" value="1"/>
</dbReference>
<dbReference type="Pfam" id="PF01075">
    <property type="entry name" value="Glyco_transf_9"/>
    <property type="match status" value="1"/>
</dbReference>
<dbReference type="Proteomes" id="UP000242222">
    <property type="component" value="Unassembled WGS sequence"/>
</dbReference>
<reference evidence="4" key="1">
    <citation type="submission" date="2016-10" db="EMBL/GenBank/DDBJ databases">
        <authorList>
            <person name="Varghese N."/>
            <person name="Submissions S."/>
        </authorList>
    </citation>
    <scope>NUCLEOTIDE SEQUENCE [LARGE SCALE GENOMIC DNA]</scope>
    <source>
        <strain evidence="4">N6PO6</strain>
    </source>
</reference>
<dbReference type="EMBL" id="FOVC01000001">
    <property type="protein sequence ID" value="SFM98116.1"/>
    <property type="molecule type" value="Genomic_DNA"/>
</dbReference>
<dbReference type="Gene3D" id="3.40.50.2000">
    <property type="entry name" value="Glycogen Phosphorylase B"/>
    <property type="match status" value="1"/>
</dbReference>
<evidence type="ECO:0000313" key="3">
    <source>
        <dbReference type="EMBL" id="SFM98116.1"/>
    </source>
</evidence>
<proteinExistence type="predicted"/>
<evidence type="ECO:0000256" key="1">
    <source>
        <dbReference type="ARBA" id="ARBA00022676"/>
    </source>
</evidence>
<protein>
    <submittedName>
        <fullName evidence="3">Glycosyltransferase family 9 (Heptosyltransferase)</fullName>
    </submittedName>
</protein>
<evidence type="ECO:0000313" key="4">
    <source>
        <dbReference type="Proteomes" id="UP000242222"/>
    </source>
</evidence>
<keyword evidence="1" id="KW-0328">Glycosyltransferase</keyword>
<dbReference type="GO" id="GO:0005829">
    <property type="term" value="C:cytosol"/>
    <property type="evidence" value="ECO:0007669"/>
    <property type="project" value="TreeGrafter"/>
</dbReference>
<dbReference type="PANTHER" id="PTHR30160:SF7">
    <property type="entry name" value="ADP-HEPTOSE--LPS HEPTOSYLTRANSFERASE 2"/>
    <property type="match status" value="1"/>
</dbReference>
<dbReference type="InterPro" id="IPR002201">
    <property type="entry name" value="Glyco_trans_9"/>
</dbReference>
<dbReference type="GO" id="GO:0008713">
    <property type="term" value="F:ADP-heptose-lipopolysaccharide heptosyltransferase activity"/>
    <property type="evidence" value="ECO:0007669"/>
    <property type="project" value="TreeGrafter"/>
</dbReference>
<dbReference type="GO" id="GO:0009244">
    <property type="term" value="P:lipopolysaccharide core region biosynthetic process"/>
    <property type="evidence" value="ECO:0007669"/>
    <property type="project" value="TreeGrafter"/>
</dbReference>
<evidence type="ECO:0000256" key="2">
    <source>
        <dbReference type="ARBA" id="ARBA00022679"/>
    </source>
</evidence>
<name>A0A1I4VA85_9GAMM</name>